<protein>
    <submittedName>
        <fullName evidence="9">Magnesium transporter CorA family protein</fullName>
    </submittedName>
</protein>
<feature type="transmembrane region" description="Helical" evidence="8">
    <location>
        <begin position="288"/>
        <end position="305"/>
    </location>
</feature>
<keyword evidence="7 8" id="KW-0472">Membrane</keyword>
<dbReference type="GO" id="GO:0050897">
    <property type="term" value="F:cobalt ion binding"/>
    <property type="evidence" value="ECO:0007669"/>
    <property type="project" value="TreeGrafter"/>
</dbReference>
<dbReference type="Gene3D" id="3.30.460.20">
    <property type="entry name" value="CorA soluble domain-like"/>
    <property type="match status" value="1"/>
</dbReference>
<dbReference type="GO" id="GO:0005886">
    <property type="term" value="C:plasma membrane"/>
    <property type="evidence" value="ECO:0007669"/>
    <property type="project" value="UniProtKB-SubCell"/>
</dbReference>
<evidence type="ECO:0000256" key="8">
    <source>
        <dbReference type="SAM" id="Phobius"/>
    </source>
</evidence>
<evidence type="ECO:0000256" key="6">
    <source>
        <dbReference type="ARBA" id="ARBA00022989"/>
    </source>
</evidence>
<dbReference type="InterPro" id="IPR002523">
    <property type="entry name" value="MgTranspt_CorA/ZnTranspt_ZntB"/>
</dbReference>
<feature type="transmembrane region" description="Helical" evidence="8">
    <location>
        <begin position="317"/>
        <end position="338"/>
    </location>
</feature>
<evidence type="ECO:0000256" key="1">
    <source>
        <dbReference type="ARBA" id="ARBA00004651"/>
    </source>
</evidence>
<keyword evidence="5 8" id="KW-0812">Transmembrane</keyword>
<dbReference type="Gene3D" id="1.20.58.340">
    <property type="entry name" value="Magnesium transport protein CorA, transmembrane region"/>
    <property type="match status" value="2"/>
</dbReference>
<comment type="subcellular location">
    <subcellularLocation>
        <location evidence="1">Cell membrane</location>
        <topology evidence="1">Multi-pass membrane protein</topology>
    </subcellularLocation>
</comment>
<evidence type="ECO:0000256" key="3">
    <source>
        <dbReference type="ARBA" id="ARBA00022448"/>
    </source>
</evidence>
<evidence type="ECO:0000256" key="2">
    <source>
        <dbReference type="ARBA" id="ARBA00009765"/>
    </source>
</evidence>
<sequence length="344" mass="39063">MIGPQPSSEPRPSEVLFGGAPAVASRAYRFGNVIDRHFGLDRVSDYLEQADTVVWIDLCRPATTQLDAIAAELGLHDLAVEDALESHQRPKLDHYDSHLFLSCHALSTTGSGSELHNTRIDAFIGDRWLVTVRHNDDFPLEPLLARWDHSGDLVSHGVSFLLYGLLDAVVETYFDVVATFDDFYEEISDGIFRDQPVDPARQRNWFEMRQALLRFRRLTVPMREVITGLMRPDRGVVASDLYPYYQDVYDHILRVIESTDALRELVSTIVETNLSLRDYRQNLIMKKVTSWAAIIAVPTLVSGYYGMNVRFPGFASYWGAALSAALMLICSLTLYAIFKRRDWL</sequence>
<keyword evidence="3" id="KW-0813">Transport</keyword>
<name>A0A936N878_9ACTN</name>
<evidence type="ECO:0000313" key="10">
    <source>
        <dbReference type="Proteomes" id="UP000727993"/>
    </source>
</evidence>
<dbReference type="GO" id="GO:0015095">
    <property type="term" value="F:magnesium ion transmembrane transporter activity"/>
    <property type="evidence" value="ECO:0007669"/>
    <property type="project" value="TreeGrafter"/>
</dbReference>
<dbReference type="AlphaFoldDB" id="A0A936N878"/>
<dbReference type="PANTHER" id="PTHR46494">
    <property type="entry name" value="CORA FAMILY METAL ION TRANSPORTER (EUROFUNG)"/>
    <property type="match status" value="1"/>
</dbReference>
<dbReference type="InterPro" id="IPR045861">
    <property type="entry name" value="CorA_cytoplasmic_dom"/>
</dbReference>
<evidence type="ECO:0000313" key="9">
    <source>
        <dbReference type="EMBL" id="MBK9295413.1"/>
    </source>
</evidence>
<comment type="similarity">
    <text evidence="2">Belongs to the CorA metal ion transporter (MIT) (TC 1.A.35) family.</text>
</comment>
<dbReference type="GO" id="GO:0000287">
    <property type="term" value="F:magnesium ion binding"/>
    <property type="evidence" value="ECO:0007669"/>
    <property type="project" value="TreeGrafter"/>
</dbReference>
<dbReference type="Proteomes" id="UP000727993">
    <property type="component" value="Unassembled WGS sequence"/>
</dbReference>
<dbReference type="Pfam" id="PF01544">
    <property type="entry name" value="CorA"/>
    <property type="match status" value="1"/>
</dbReference>
<organism evidence="9 10">
    <name type="scientific">Candidatus Neomicrothrix subdominans</name>
    <dbReference type="NCBI Taxonomy" id="2954438"/>
    <lineage>
        <taxon>Bacteria</taxon>
        <taxon>Bacillati</taxon>
        <taxon>Actinomycetota</taxon>
        <taxon>Acidimicrobiia</taxon>
        <taxon>Acidimicrobiales</taxon>
        <taxon>Microthrixaceae</taxon>
        <taxon>Candidatus Neomicrothrix</taxon>
    </lineage>
</organism>
<proteinExistence type="inferred from homology"/>
<dbReference type="PANTHER" id="PTHR46494:SF1">
    <property type="entry name" value="CORA FAMILY METAL ION TRANSPORTER (EUROFUNG)"/>
    <property type="match status" value="1"/>
</dbReference>
<keyword evidence="4" id="KW-1003">Cell membrane</keyword>
<dbReference type="SUPFAM" id="SSF143865">
    <property type="entry name" value="CorA soluble domain-like"/>
    <property type="match status" value="1"/>
</dbReference>
<evidence type="ECO:0000256" key="7">
    <source>
        <dbReference type="ARBA" id="ARBA00023136"/>
    </source>
</evidence>
<dbReference type="InterPro" id="IPR045863">
    <property type="entry name" value="CorA_TM1_TM2"/>
</dbReference>
<dbReference type="CDD" id="cd12822">
    <property type="entry name" value="TmCorA-like"/>
    <property type="match status" value="1"/>
</dbReference>
<dbReference type="EMBL" id="JADJZA010000001">
    <property type="protein sequence ID" value="MBK9295413.1"/>
    <property type="molecule type" value="Genomic_DNA"/>
</dbReference>
<evidence type="ECO:0000256" key="4">
    <source>
        <dbReference type="ARBA" id="ARBA00022475"/>
    </source>
</evidence>
<comment type="caution">
    <text evidence="9">The sequence shown here is derived from an EMBL/GenBank/DDBJ whole genome shotgun (WGS) entry which is preliminary data.</text>
</comment>
<dbReference type="SUPFAM" id="SSF144083">
    <property type="entry name" value="Magnesium transport protein CorA, transmembrane region"/>
    <property type="match status" value="1"/>
</dbReference>
<keyword evidence="6 8" id="KW-1133">Transmembrane helix</keyword>
<evidence type="ECO:0000256" key="5">
    <source>
        <dbReference type="ARBA" id="ARBA00022692"/>
    </source>
</evidence>
<dbReference type="GO" id="GO:0015087">
    <property type="term" value="F:cobalt ion transmembrane transporter activity"/>
    <property type="evidence" value="ECO:0007669"/>
    <property type="project" value="TreeGrafter"/>
</dbReference>
<reference evidence="9 10" key="1">
    <citation type="submission" date="2020-10" db="EMBL/GenBank/DDBJ databases">
        <title>Connecting structure to function with the recovery of over 1000 high-quality activated sludge metagenome-assembled genomes encoding full-length rRNA genes using long-read sequencing.</title>
        <authorList>
            <person name="Singleton C.M."/>
            <person name="Petriglieri F."/>
            <person name="Kristensen J.M."/>
            <person name="Kirkegaard R.H."/>
            <person name="Michaelsen T.Y."/>
            <person name="Andersen M.H."/>
            <person name="Karst S.M."/>
            <person name="Dueholm M.S."/>
            <person name="Nielsen P.H."/>
            <person name="Albertsen M."/>
        </authorList>
    </citation>
    <scope>NUCLEOTIDE SEQUENCE [LARGE SCALE GENOMIC DNA]</scope>
    <source>
        <strain evidence="9">Lyne_18-Q3-R50-59_MAXAC.006</strain>
    </source>
</reference>
<accession>A0A936N878</accession>
<gene>
    <name evidence="9" type="ORF">IPN02_00750</name>
</gene>